<evidence type="ECO:0000256" key="1">
    <source>
        <dbReference type="SAM" id="MobiDB-lite"/>
    </source>
</evidence>
<protein>
    <submittedName>
        <fullName evidence="2">Uncharacterized protein</fullName>
    </submittedName>
</protein>
<reference evidence="2" key="2">
    <citation type="journal article" date="2024" name="Plant">
        <title>Genomic evolution and insights into agronomic trait innovations of Sesamum species.</title>
        <authorList>
            <person name="Miao H."/>
            <person name="Wang L."/>
            <person name="Qu L."/>
            <person name="Liu H."/>
            <person name="Sun Y."/>
            <person name="Le M."/>
            <person name="Wang Q."/>
            <person name="Wei S."/>
            <person name="Zheng Y."/>
            <person name="Lin W."/>
            <person name="Duan Y."/>
            <person name="Cao H."/>
            <person name="Xiong S."/>
            <person name="Wang X."/>
            <person name="Wei L."/>
            <person name="Li C."/>
            <person name="Ma Q."/>
            <person name="Ju M."/>
            <person name="Zhao R."/>
            <person name="Li G."/>
            <person name="Mu C."/>
            <person name="Tian Q."/>
            <person name="Mei H."/>
            <person name="Zhang T."/>
            <person name="Gao T."/>
            <person name="Zhang H."/>
        </authorList>
    </citation>
    <scope>NUCLEOTIDE SEQUENCE</scope>
    <source>
        <strain evidence="2">3651</strain>
    </source>
</reference>
<dbReference type="AlphaFoldDB" id="A0AAE1XRT9"/>
<organism evidence="2 3">
    <name type="scientific">Sesamum alatum</name>
    <dbReference type="NCBI Taxonomy" id="300844"/>
    <lineage>
        <taxon>Eukaryota</taxon>
        <taxon>Viridiplantae</taxon>
        <taxon>Streptophyta</taxon>
        <taxon>Embryophyta</taxon>
        <taxon>Tracheophyta</taxon>
        <taxon>Spermatophyta</taxon>
        <taxon>Magnoliopsida</taxon>
        <taxon>eudicotyledons</taxon>
        <taxon>Gunneridae</taxon>
        <taxon>Pentapetalae</taxon>
        <taxon>asterids</taxon>
        <taxon>lamiids</taxon>
        <taxon>Lamiales</taxon>
        <taxon>Pedaliaceae</taxon>
        <taxon>Sesamum</taxon>
    </lineage>
</organism>
<gene>
    <name evidence="2" type="ORF">Salat_2511400</name>
</gene>
<evidence type="ECO:0000313" key="2">
    <source>
        <dbReference type="EMBL" id="KAK4416859.1"/>
    </source>
</evidence>
<reference evidence="2" key="1">
    <citation type="submission" date="2020-06" db="EMBL/GenBank/DDBJ databases">
        <authorList>
            <person name="Li T."/>
            <person name="Hu X."/>
            <person name="Zhang T."/>
            <person name="Song X."/>
            <person name="Zhang H."/>
            <person name="Dai N."/>
            <person name="Sheng W."/>
            <person name="Hou X."/>
            <person name="Wei L."/>
        </authorList>
    </citation>
    <scope>NUCLEOTIDE SEQUENCE</scope>
    <source>
        <strain evidence="2">3651</strain>
        <tissue evidence="2">Leaf</tissue>
    </source>
</reference>
<proteinExistence type="predicted"/>
<dbReference type="EMBL" id="JACGWO010000010">
    <property type="protein sequence ID" value="KAK4416859.1"/>
    <property type="molecule type" value="Genomic_DNA"/>
</dbReference>
<feature type="compositionally biased region" description="Basic and acidic residues" evidence="1">
    <location>
        <begin position="19"/>
        <end position="30"/>
    </location>
</feature>
<feature type="region of interest" description="Disordered" evidence="1">
    <location>
        <begin position="1"/>
        <end position="38"/>
    </location>
</feature>
<dbReference type="Proteomes" id="UP001293254">
    <property type="component" value="Unassembled WGS sequence"/>
</dbReference>
<name>A0AAE1XRT9_9LAMI</name>
<comment type="caution">
    <text evidence="2">The sequence shown here is derived from an EMBL/GenBank/DDBJ whole genome shotgun (WGS) entry which is preliminary data.</text>
</comment>
<evidence type="ECO:0000313" key="3">
    <source>
        <dbReference type="Proteomes" id="UP001293254"/>
    </source>
</evidence>
<sequence length="121" mass="13660">MSSPTKKELSPPNSIDSANDIHETIAHPEQPKTNQLQPSTHIATIDQKQLPYDSYPPTSKSETYPIDISLMLTKDLFQALASNTPLQHLRKNMTNTKNNRRKFTSAGQNGTLLILSLFRHY</sequence>
<accession>A0AAE1XRT9</accession>
<keyword evidence="3" id="KW-1185">Reference proteome</keyword>